<proteinExistence type="predicted"/>
<protein>
    <submittedName>
        <fullName evidence="2">Sin-like protein conserved region, putative</fullName>
    </submittedName>
</protein>
<dbReference type="GO" id="GO:0005666">
    <property type="term" value="C:RNA polymerase III complex"/>
    <property type="evidence" value="ECO:0007669"/>
    <property type="project" value="TreeGrafter"/>
</dbReference>
<organism evidence="2 3">
    <name type="scientific">Trypanosoma equiperdum</name>
    <dbReference type="NCBI Taxonomy" id="5694"/>
    <lineage>
        <taxon>Eukaryota</taxon>
        <taxon>Discoba</taxon>
        <taxon>Euglenozoa</taxon>
        <taxon>Kinetoplastea</taxon>
        <taxon>Metakinetoplastina</taxon>
        <taxon>Trypanosomatida</taxon>
        <taxon>Trypanosomatidae</taxon>
        <taxon>Trypanosoma</taxon>
    </lineage>
</organism>
<dbReference type="PANTHER" id="PTHR12069">
    <property type="entry name" value="DNA-DIRECTED RNA POLYMERASES III 80 KDA POLYPEPTIDE RNA POLYMERASE III SUBUNIT 5"/>
    <property type="match status" value="1"/>
</dbReference>
<dbReference type="AlphaFoldDB" id="A0A1G4IBW8"/>
<keyword evidence="3" id="KW-1185">Reference proteome</keyword>
<gene>
    <name evidence="2" type="ORF">TEOVI_000104200</name>
</gene>
<feature type="compositionally biased region" description="Basic and acidic residues" evidence="1">
    <location>
        <begin position="121"/>
        <end position="135"/>
    </location>
</feature>
<reference evidence="2" key="1">
    <citation type="submission" date="2016-09" db="EMBL/GenBank/DDBJ databases">
        <authorList>
            <person name="Hebert L."/>
            <person name="Moumen B."/>
        </authorList>
    </citation>
    <scope>NUCLEOTIDE SEQUENCE [LARGE SCALE GENOMIC DNA]</scope>
    <source>
        <strain evidence="2">OVI</strain>
    </source>
</reference>
<comment type="caution">
    <text evidence="2">The sequence shown here is derived from an EMBL/GenBank/DDBJ whole genome shotgun (WGS) entry which is preliminary data.</text>
</comment>
<feature type="region of interest" description="Disordered" evidence="1">
    <location>
        <begin position="114"/>
        <end position="135"/>
    </location>
</feature>
<dbReference type="RefSeq" id="XP_067080444.1">
    <property type="nucleotide sequence ID" value="XM_067224343.1"/>
</dbReference>
<dbReference type="PANTHER" id="PTHR12069:SF0">
    <property type="entry name" value="DNA-DIRECTED RNA POLYMERASE III SUBUNIT RPC5"/>
    <property type="match status" value="1"/>
</dbReference>
<evidence type="ECO:0000313" key="3">
    <source>
        <dbReference type="Proteomes" id="UP000195570"/>
    </source>
</evidence>
<evidence type="ECO:0000256" key="1">
    <source>
        <dbReference type="SAM" id="MobiDB-lite"/>
    </source>
</evidence>
<name>A0A1G4IBW8_TRYEQ</name>
<dbReference type="InterPro" id="IPR006886">
    <property type="entry name" value="RNA_pol_III_Rpc5"/>
</dbReference>
<evidence type="ECO:0000313" key="2">
    <source>
        <dbReference type="EMBL" id="SCU69476.1"/>
    </source>
</evidence>
<dbReference type="GeneID" id="92374982"/>
<dbReference type="Proteomes" id="UP000195570">
    <property type="component" value="Unassembled WGS sequence"/>
</dbReference>
<dbReference type="EMBL" id="CZPT02001221">
    <property type="protein sequence ID" value="SCU69476.1"/>
    <property type="molecule type" value="Genomic_DNA"/>
</dbReference>
<dbReference type="GO" id="GO:0042797">
    <property type="term" value="P:tRNA transcription by RNA polymerase III"/>
    <property type="evidence" value="ECO:0007669"/>
    <property type="project" value="TreeGrafter"/>
</dbReference>
<sequence>MQQTEKRVGGNCDDDEVIATYNVYASSFAQQQQQLHIFQFPLRCRARPYEANEVRLFATEGLIHSDEDSIANSGSRVGGTTASTPRQETFGAVAPVIHHSSRLTMHCHIDTFGSSSFTEPQQDHRLDEDTQRAEERSKHSYNYALQSHPFNPHCDYMVGLIVDGVVHITPVTSIQQFTPIVKPLDASSMHRVGDGFLSVPSVPIVPGLAVSDRITREMLRQRSVMLNNDADTAKELQYFPIQSVESMAMRRRLWDRTGASHCFAGPAGCVGSNPFGDSKDGHNNGPYVGPRTEDCFFPPELLVSGGITGGEHVVSGDKMLRRYANRRSLVDQVHIYLRRCQVLTLDKLREMVVPPDGAFSGGASSTNQSKVQESVTDGQLLAALRDGAIWMHGVWVSKVDPNMRGNAAALREVVLLHFCESPSGALSRARLNALVSSNTLKRTVKEILESIATLNSGEKDPALRVWRLRHVPADPMERAALLEVAQNAYRQEIEFQTMQCKRLHSSIMSHLEVINTGRLVTRLHFVSRGGDRGAEGPTGAVNTAVSTAAAAAATTVATSFTDNELAPIIAFIRRLFLEHGVVNKQRAKELVLKAKQQNYPHATNAMLSAALQRCVQPFTDATWVLKTLEEPDVDRHRPLILETALELVNFGIRPFNALLAQKQQQQQPDGETAGARKEDMQKVVSRVLAEIAVYQSHERLWHLKSGNVIGQ</sequence>
<dbReference type="Pfam" id="PF04801">
    <property type="entry name" value="RPC5"/>
    <property type="match status" value="1"/>
</dbReference>
<dbReference type="VEuPathDB" id="TriTrypDB:TEOVI_000104200"/>
<accession>A0A1G4IBW8</accession>